<gene>
    <name evidence="2" type="ORF">DFR69_101800</name>
</gene>
<sequence length="33" mass="3218">MTTGHGELPGPGQLTASPEPAQAGRSLPITSAS</sequence>
<dbReference type="AlphaFoldDB" id="A0A317P231"/>
<keyword evidence="3" id="KW-1185">Reference proteome</keyword>
<dbReference type="Proteomes" id="UP000246410">
    <property type="component" value="Unassembled WGS sequence"/>
</dbReference>
<accession>A0A317P231</accession>
<evidence type="ECO:0000256" key="1">
    <source>
        <dbReference type="SAM" id="MobiDB-lite"/>
    </source>
</evidence>
<comment type="caution">
    <text evidence="2">The sequence shown here is derived from an EMBL/GenBank/DDBJ whole genome shotgun (WGS) entry which is preliminary data.</text>
</comment>
<evidence type="ECO:0000313" key="2">
    <source>
        <dbReference type="EMBL" id="PWV81457.1"/>
    </source>
</evidence>
<dbReference type="EMBL" id="QGTL01000001">
    <property type="protein sequence ID" value="PWV81457.1"/>
    <property type="molecule type" value="Genomic_DNA"/>
</dbReference>
<reference evidence="2 3" key="1">
    <citation type="submission" date="2018-05" db="EMBL/GenBank/DDBJ databases">
        <title>Genomic Encyclopedia of Type Strains, Phase IV (KMG-IV): sequencing the most valuable type-strain genomes for metagenomic binning, comparative biology and taxonomic classification.</title>
        <authorList>
            <person name="Goeker M."/>
        </authorList>
    </citation>
    <scope>NUCLEOTIDE SEQUENCE [LARGE SCALE GENOMIC DNA]</scope>
    <source>
        <strain evidence="2 3">DSM 44717</strain>
    </source>
</reference>
<name>A0A317P231_9NOCA</name>
<feature type="region of interest" description="Disordered" evidence="1">
    <location>
        <begin position="1"/>
        <end position="33"/>
    </location>
</feature>
<protein>
    <submittedName>
        <fullName evidence="2">Uncharacterized protein</fullName>
    </submittedName>
</protein>
<evidence type="ECO:0000313" key="3">
    <source>
        <dbReference type="Proteomes" id="UP000246410"/>
    </source>
</evidence>
<organism evidence="2 3">
    <name type="scientific">Nocardia neocaledoniensis</name>
    <dbReference type="NCBI Taxonomy" id="236511"/>
    <lineage>
        <taxon>Bacteria</taxon>
        <taxon>Bacillati</taxon>
        <taxon>Actinomycetota</taxon>
        <taxon>Actinomycetes</taxon>
        <taxon>Mycobacteriales</taxon>
        <taxon>Nocardiaceae</taxon>
        <taxon>Nocardia</taxon>
    </lineage>
</organism>
<proteinExistence type="predicted"/>